<keyword evidence="3" id="KW-1185">Reference proteome</keyword>
<evidence type="ECO:0000313" key="3">
    <source>
        <dbReference type="Proteomes" id="UP000799777"/>
    </source>
</evidence>
<dbReference type="InterPro" id="IPR050869">
    <property type="entry name" value="H3K4_H4K5_MeTrfase"/>
</dbReference>
<dbReference type="AlphaFoldDB" id="A0A9P4H4Y6"/>
<dbReference type="Gene3D" id="2.170.270.10">
    <property type="entry name" value="SET domain"/>
    <property type="match status" value="1"/>
</dbReference>
<reference evidence="2" key="1">
    <citation type="journal article" date="2020" name="Stud. Mycol.">
        <title>101 Dothideomycetes genomes: a test case for predicting lifestyles and emergence of pathogens.</title>
        <authorList>
            <person name="Haridas S."/>
            <person name="Albert R."/>
            <person name="Binder M."/>
            <person name="Bloem J."/>
            <person name="Labutti K."/>
            <person name="Salamov A."/>
            <person name="Andreopoulos B."/>
            <person name="Baker S."/>
            <person name="Barry K."/>
            <person name="Bills G."/>
            <person name="Bluhm B."/>
            <person name="Cannon C."/>
            <person name="Castanera R."/>
            <person name="Culley D."/>
            <person name="Daum C."/>
            <person name="Ezra D."/>
            <person name="Gonzalez J."/>
            <person name="Henrissat B."/>
            <person name="Kuo A."/>
            <person name="Liang C."/>
            <person name="Lipzen A."/>
            <person name="Lutzoni F."/>
            <person name="Magnuson J."/>
            <person name="Mondo S."/>
            <person name="Nolan M."/>
            <person name="Ohm R."/>
            <person name="Pangilinan J."/>
            <person name="Park H.-J."/>
            <person name="Ramirez L."/>
            <person name="Alfaro M."/>
            <person name="Sun H."/>
            <person name="Tritt A."/>
            <person name="Yoshinaga Y."/>
            <person name="Zwiers L.-H."/>
            <person name="Turgeon B."/>
            <person name="Goodwin S."/>
            <person name="Spatafora J."/>
            <person name="Crous P."/>
            <person name="Grigoriev I."/>
        </authorList>
    </citation>
    <scope>NUCLEOTIDE SEQUENCE</scope>
    <source>
        <strain evidence="2">CBS 110217</strain>
    </source>
</reference>
<dbReference type="PANTHER" id="PTHR12197:SF251">
    <property type="entry name" value="EG:BACR7C10.4 PROTEIN"/>
    <property type="match status" value="1"/>
</dbReference>
<feature type="domain" description="SET" evidence="1">
    <location>
        <begin position="132"/>
        <end position="328"/>
    </location>
</feature>
<accession>A0A9P4H4Y6</accession>
<dbReference type="EMBL" id="ML978224">
    <property type="protein sequence ID" value="KAF2027627.1"/>
    <property type="molecule type" value="Genomic_DNA"/>
</dbReference>
<evidence type="ECO:0000313" key="2">
    <source>
        <dbReference type="EMBL" id="KAF2027627.1"/>
    </source>
</evidence>
<dbReference type="InterPro" id="IPR046341">
    <property type="entry name" value="SET_dom_sf"/>
</dbReference>
<dbReference type="OrthoDB" id="438641at2759"/>
<dbReference type="PANTHER" id="PTHR12197">
    <property type="entry name" value="HISTONE-LYSINE N-METHYLTRANSFERASE SMYD"/>
    <property type="match status" value="1"/>
</dbReference>
<proteinExistence type="predicted"/>
<dbReference type="PROSITE" id="PS50280">
    <property type="entry name" value="SET"/>
    <property type="match status" value="1"/>
</dbReference>
<evidence type="ECO:0000259" key="1">
    <source>
        <dbReference type="PROSITE" id="PS50280"/>
    </source>
</evidence>
<gene>
    <name evidence="2" type="ORF">EK21DRAFT_91414</name>
</gene>
<name>A0A9P4H4Y6_9PLEO</name>
<dbReference type="InterPro" id="IPR001214">
    <property type="entry name" value="SET_dom"/>
</dbReference>
<sequence length="384" mass="43215">MQSHGSSPILLSSFGMPLDFIEMRNKSSRPYVMIRRDCSRQTERKALYDCHCHWELAEFWQEVLISYPGDDISQKAASVSQLIRLKREAAGQFGGTYAARRDRIRDCGVITINCPWMVEQHLTRSETLVDLVNMELKPVHEGRACNFGHSTLATRDDMLGMFAAREIRAGESILVNRTATGACGDRDNEACDNCFGPVDASADNHPLDHPLIARLQPLADRSHLDVFTSNESTKTPIKILQQLRVDVFANQNFDTMTLHTIWTRIANNKAGSADPQRGSIDEILPHLPLFNHSCGPNVEWGTDDSSTTISFFAKKNIAAGEELFSSYLDVRGMSHERRTEALWPWFEEACLSSICKREITDSHQQYIPRRSDGISDSQAGVIRL</sequence>
<protein>
    <recommendedName>
        <fullName evidence="1">SET domain-containing protein</fullName>
    </recommendedName>
</protein>
<dbReference type="SUPFAM" id="SSF82199">
    <property type="entry name" value="SET domain"/>
    <property type="match status" value="1"/>
</dbReference>
<dbReference type="GO" id="GO:0005634">
    <property type="term" value="C:nucleus"/>
    <property type="evidence" value="ECO:0007669"/>
    <property type="project" value="TreeGrafter"/>
</dbReference>
<dbReference type="Proteomes" id="UP000799777">
    <property type="component" value="Unassembled WGS sequence"/>
</dbReference>
<comment type="caution">
    <text evidence="2">The sequence shown here is derived from an EMBL/GenBank/DDBJ whole genome shotgun (WGS) entry which is preliminary data.</text>
</comment>
<dbReference type="Pfam" id="PF00856">
    <property type="entry name" value="SET"/>
    <property type="match status" value="1"/>
</dbReference>
<organism evidence="2 3">
    <name type="scientific">Setomelanomma holmii</name>
    <dbReference type="NCBI Taxonomy" id="210430"/>
    <lineage>
        <taxon>Eukaryota</taxon>
        <taxon>Fungi</taxon>
        <taxon>Dikarya</taxon>
        <taxon>Ascomycota</taxon>
        <taxon>Pezizomycotina</taxon>
        <taxon>Dothideomycetes</taxon>
        <taxon>Pleosporomycetidae</taxon>
        <taxon>Pleosporales</taxon>
        <taxon>Pleosporineae</taxon>
        <taxon>Phaeosphaeriaceae</taxon>
        <taxon>Setomelanomma</taxon>
    </lineage>
</organism>